<evidence type="ECO:0000313" key="1">
    <source>
        <dbReference type="EMBL" id="PRE42265.1"/>
    </source>
</evidence>
<dbReference type="EMBL" id="PVFR01000076">
    <property type="protein sequence ID" value="PRE42265.1"/>
    <property type="molecule type" value="Genomic_DNA"/>
</dbReference>
<proteinExistence type="predicted"/>
<organism evidence="1 2">
    <name type="scientific">Burkholderia multivorans</name>
    <dbReference type="NCBI Taxonomy" id="87883"/>
    <lineage>
        <taxon>Bacteria</taxon>
        <taxon>Pseudomonadati</taxon>
        <taxon>Pseudomonadota</taxon>
        <taxon>Betaproteobacteria</taxon>
        <taxon>Burkholderiales</taxon>
        <taxon>Burkholderiaceae</taxon>
        <taxon>Burkholderia</taxon>
        <taxon>Burkholderia cepacia complex</taxon>
    </lineage>
</organism>
<reference evidence="1 2" key="1">
    <citation type="submission" date="2018-03" db="EMBL/GenBank/DDBJ databases">
        <authorList>
            <person name="Nguyen K."/>
            <person name="Fouts D."/>
            <person name="Sutton G."/>
        </authorList>
    </citation>
    <scope>NUCLEOTIDE SEQUENCE [LARGE SCALE GENOMIC DNA]</scope>
    <source>
        <strain evidence="1 2">AU14328</strain>
    </source>
</reference>
<evidence type="ECO:0000313" key="2">
    <source>
        <dbReference type="Proteomes" id="UP000237811"/>
    </source>
</evidence>
<dbReference type="Proteomes" id="UP000237811">
    <property type="component" value="Unassembled WGS sequence"/>
</dbReference>
<comment type="caution">
    <text evidence="1">The sequence shown here is derived from an EMBL/GenBank/DDBJ whole genome shotgun (WGS) entry which is preliminary data.</text>
</comment>
<dbReference type="AlphaFoldDB" id="A0AB37APS7"/>
<gene>
    <name evidence="1" type="ORF">C6P99_24585</name>
</gene>
<name>A0AB37APS7_9BURK</name>
<accession>A0AB37APS7</accession>
<protein>
    <submittedName>
        <fullName evidence="1">Uncharacterized protein</fullName>
    </submittedName>
</protein>
<dbReference type="RefSeq" id="WP_105778055.1">
    <property type="nucleotide sequence ID" value="NZ_JAHPOL010000008.1"/>
</dbReference>
<sequence length="96" mass="10759">MTELDLEKFTALSTRTLAEQDFPGEAYDLARATLALIKEVRQLRAIIDHPTAGAAGRSLYERLQALIPNAYPHDWDDLVLEYRNAFAIAARGTERA</sequence>